<protein>
    <submittedName>
        <fullName evidence="1">Uncharacterized protein</fullName>
    </submittedName>
</protein>
<sequence>MAIDERLAFSFNATRPTPDGRRADASRAVVKVGPCLAFQFGHPNDEALPGHPLYDRGFEGVAVHEVLESPRIAEPARQNRVRFPGSDLAARAVRHFLSSSSESTLEVLGNGLDVSVSDDPLEVIVGREQAWLFREPAL</sequence>
<keyword evidence="2" id="KW-1185">Reference proteome</keyword>
<gene>
    <name evidence="1" type="ORF">OJF2_74440</name>
</gene>
<dbReference type="RefSeq" id="WP_148598227.1">
    <property type="nucleotide sequence ID" value="NZ_CP042997.1"/>
</dbReference>
<dbReference type="KEGG" id="agv:OJF2_74440"/>
<dbReference type="Proteomes" id="UP000324233">
    <property type="component" value="Chromosome"/>
</dbReference>
<dbReference type="OrthoDB" id="263800at2"/>
<accession>A0A5B9WF23</accession>
<evidence type="ECO:0000313" key="2">
    <source>
        <dbReference type="Proteomes" id="UP000324233"/>
    </source>
</evidence>
<dbReference type="AlphaFoldDB" id="A0A5B9WF23"/>
<organism evidence="1 2">
    <name type="scientific">Aquisphaera giovannonii</name>
    <dbReference type="NCBI Taxonomy" id="406548"/>
    <lineage>
        <taxon>Bacteria</taxon>
        <taxon>Pseudomonadati</taxon>
        <taxon>Planctomycetota</taxon>
        <taxon>Planctomycetia</taxon>
        <taxon>Isosphaerales</taxon>
        <taxon>Isosphaeraceae</taxon>
        <taxon>Aquisphaera</taxon>
    </lineage>
</organism>
<name>A0A5B9WF23_9BACT</name>
<evidence type="ECO:0000313" key="1">
    <source>
        <dbReference type="EMBL" id="QEH38834.1"/>
    </source>
</evidence>
<proteinExistence type="predicted"/>
<dbReference type="EMBL" id="CP042997">
    <property type="protein sequence ID" value="QEH38834.1"/>
    <property type="molecule type" value="Genomic_DNA"/>
</dbReference>
<reference evidence="1 2" key="1">
    <citation type="submission" date="2019-08" db="EMBL/GenBank/DDBJ databases">
        <title>Deep-cultivation of Planctomycetes and their phenomic and genomic characterization uncovers novel biology.</title>
        <authorList>
            <person name="Wiegand S."/>
            <person name="Jogler M."/>
            <person name="Boedeker C."/>
            <person name="Pinto D."/>
            <person name="Vollmers J."/>
            <person name="Rivas-Marin E."/>
            <person name="Kohn T."/>
            <person name="Peeters S.H."/>
            <person name="Heuer A."/>
            <person name="Rast P."/>
            <person name="Oberbeckmann S."/>
            <person name="Bunk B."/>
            <person name="Jeske O."/>
            <person name="Meyerdierks A."/>
            <person name="Storesund J.E."/>
            <person name="Kallscheuer N."/>
            <person name="Luecker S."/>
            <person name="Lage O.M."/>
            <person name="Pohl T."/>
            <person name="Merkel B.J."/>
            <person name="Hornburger P."/>
            <person name="Mueller R.-W."/>
            <person name="Bruemmer F."/>
            <person name="Labrenz M."/>
            <person name="Spormann A.M."/>
            <person name="Op den Camp H."/>
            <person name="Overmann J."/>
            <person name="Amann R."/>
            <person name="Jetten M.S.M."/>
            <person name="Mascher T."/>
            <person name="Medema M.H."/>
            <person name="Devos D.P."/>
            <person name="Kaster A.-K."/>
            <person name="Ovreas L."/>
            <person name="Rohde M."/>
            <person name="Galperin M.Y."/>
            <person name="Jogler C."/>
        </authorList>
    </citation>
    <scope>NUCLEOTIDE SEQUENCE [LARGE SCALE GENOMIC DNA]</scope>
    <source>
        <strain evidence="1 2">OJF2</strain>
    </source>
</reference>